<dbReference type="PATRIC" id="fig|1230460.4.peg.2450"/>
<dbReference type="RefSeq" id="WP_008163217.1">
    <property type="nucleotide sequence ID" value="NZ_AOHX01000040.1"/>
</dbReference>
<evidence type="ECO:0000256" key="1">
    <source>
        <dbReference type="ARBA" id="ARBA00022801"/>
    </source>
</evidence>
<dbReference type="OrthoDB" id="11256at2157"/>
<dbReference type="SUPFAM" id="SSF53474">
    <property type="entry name" value="alpha/beta-Hydrolases"/>
    <property type="match status" value="1"/>
</dbReference>
<dbReference type="EMBL" id="AOHX01000040">
    <property type="protein sequence ID" value="ELY44051.1"/>
    <property type="molecule type" value="Genomic_DNA"/>
</dbReference>
<reference evidence="3 4" key="1">
    <citation type="journal article" date="2014" name="PLoS Genet.">
        <title>Phylogenetically driven sequencing of extremely halophilic archaea reveals strategies for static and dynamic osmo-response.</title>
        <authorList>
            <person name="Becker E.A."/>
            <person name="Seitzer P.M."/>
            <person name="Tritt A."/>
            <person name="Larsen D."/>
            <person name="Krusor M."/>
            <person name="Yao A.I."/>
            <person name="Wu D."/>
            <person name="Madern D."/>
            <person name="Eisen J.A."/>
            <person name="Darling A.E."/>
            <person name="Facciotti M.T."/>
        </authorList>
    </citation>
    <scope>NUCLEOTIDE SEQUENCE [LARGE SCALE GENOMIC DNA]</scope>
    <source>
        <strain evidence="3 4">JCM 14089</strain>
    </source>
</reference>
<dbReference type="eggNOG" id="arCOG01658">
    <property type="taxonomic scope" value="Archaea"/>
</dbReference>
<keyword evidence="1 3" id="KW-0378">Hydrolase</keyword>
<evidence type="ECO:0000313" key="4">
    <source>
        <dbReference type="Proteomes" id="UP000011661"/>
    </source>
</evidence>
<accession>L9W461</accession>
<evidence type="ECO:0000313" key="3">
    <source>
        <dbReference type="EMBL" id="ELY44051.1"/>
    </source>
</evidence>
<dbReference type="Pfam" id="PF12146">
    <property type="entry name" value="Hydrolase_4"/>
    <property type="match status" value="1"/>
</dbReference>
<organism evidence="3 4">
    <name type="scientific">Natronorubrum sulfidifaciens JCM 14089</name>
    <dbReference type="NCBI Taxonomy" id="1230460"/>
    <lineage>
        <taxon>Archaea</taxon>
        <taxon>Methanobacteriati</taxon>
        <taxon>Methanobacteriota</taxon>
        <taxon>Stenosarchaea group</taxon>
        <taxon>Halobacteria</taxon>
        <taxon>Halobacteriales</taxon>
        <taxon>Natrialbaceae</taxon>
        <taxon>Natronorubrum</taxon>
    </lineage>
</organism>
<sequence>MVKQISLSFSSAGTTCRGELFLPTAVDEPPVVVMAHGFGGERTWRLPAFARRFADHGLAALVFDYRTFGDSDGTPRNQIRPRWQLEDWRAALAHARSRDDIDGDRLALWGTSFSGGHVITTAARDPDVSAVVSQVPFTDGLATAATLIRRGGVSYVRGAVAGSLTDLTRAATGRDPHYVPLVGDPDEFAVLNTPDAKPGFESIVPDGATVRNACPGRILATIPLYRPITAASEVSCPVFVTAATRETIIPPWTVERLVSKLDDVERIRLPVGHFDVYQGAVFEHVVDRQSAFLERQLQ</sequence>
<proteinExistence type="predicted"/>
<dbReference type="Gene3D" id="3.40.50.1820">
    <property type="entry name" value="alpha/beta hydrolase"/>
    <property type="match status" value="1"/>
</dbReference>
<dbReference type="GO" id="GO:0016788">
    <property type="term" value="F:hydrolase activity, acting on ester bonds"/>
    <property type="evidence" value="ECO:0007669"/>
    <property type="project" value="UniProtKB-ARBA"/>
</dbReference>
<dbReference type="AlphaFoldDB" id="L9W461"/>
<feature type="domain" description="Serine aminopeptidase S33" evidence="2">
    <location>
        <begin position="31"/>
        <end position="138"/>
    </location>
</feature>
<dbReference type="PANTHER" id="PTHR22946:SF9">
    <property type="entry name" value="POLYKETIDE TRANSFERASE AF380"/>
    <property type="match status" value="1"/>
</dbReference>
<protein>
    <submittedName>
        <fullName evidence="3">Alpha/beta hydrolase fold protein</fullName>
    </submittedName>
</protein>
<dbReference type="Proteomes" id="UP000011661">
    <property type="component" value="Unassembled WGS sequence"/>
</dbReference>
<comment type="caution">
    <text evidence="3">The sequence shown here is derived from an EMBL/GenBank/DDBJ whole genome shotgun (WGS) entry which is preliminary data.</text>
</comment>
<keyword evidence="4" id="KW-1185">Reference proteome</keyword>
<name>L9W461_9EURY</name>
<evidence type="ECO:0000259" key="2">
    <source>
        <dbReference type="Pfam" id="PF12146"/>
    </source>
</evidence>
<dbReference type="STRING" id="1230460.C495_12065"/>
<gene>
    <name evidence="3" type="ORF">C495_12065</name>
</gene>
<dbReference type="InterPro" id="IPR022742">
    <property type="entry name" value="Hydrolase_4"/>
</dbReference>
<dbReference type="PANTHER" id="PTHR22946">
    <property type="entry name" value="DIENELACTONE HYDROLASE DOMAIN-CONTAINING PROTEIN-RELATED"/>
    <property type="match status" value="1"/>
</dbReference>
<dbReference type="InterPro" id="IPR029058">
    <property type="entry name" value="AB_hydrolase_fold"/>
</dbReference>
<dbReference type="InterPro" id="IPR050261">
    <property type="entry name" value="FrsA_esterase"/>
</dbReference>